<evidence type="ECO:0000313" key="1">
    <source>
        <dbReference type="EMBL" id="EDL82563.1"/>
    </source>
</evidence>
<protein>
    <submittedName>
        <fullName evidence="1">RCG28480</fullName>
    </submittedName>
</protein>
<name>A6HWS7_RAT</name>
<dbReference type="Proteomes" id="UP000234681">
    <property type="component" value="Chromosome 2"/>
</dbReference>
<reference evidence="2" key="1">
    <citation type="submission" date="2005-09" db="EMBL/GenBank/DDBJ databases">
        <authorList>
            <person name="Mural R.J."/>
            <person name="Li P.W."/>
            <person name="Adams M.D."/>
            <person name="Amanatides P.G."/>
            <person name="Baden-Tillson H."/>
            <person name="Barnstead M."/>
            <person name="Chin S.H."/>
            <person name="Dew I."/>
            <person name="Evans C.A."/>
            <person name="Ferriera S."/>
            <person name="Flanigan M."/>
            <person name="Fosler C."/>
            <person name="Glodek A."/>
            <person name="Gu Z."/>
            <person name="Holt R.A."/>
            <person name="Jennings D."/>
            <person name="Kraft C.L."/>
            <person name="Lu F."/>
            <person name="Nguyen T."/>
            <person name="Nusskern D.R."/>
            <person name="Pfannkoch C.M."/>
            <person name="Sitter C."/>
            <person name="Sutton G.G."/>
            <person name="Venter J.C."/>
            <person name="Wang Z."/>
            <person name="Woodage T."/>
            <person name="Zheng X.H."/>
            <person name="Zhong F."/>
        </authorList>
    </citation>
    <scope>NUCLEOTIDE SEQUENCE [LARGE SCALE GENOMIC DNA]</scope>
    <source>
        <strain>BN</strain>
        <strain evidence="2">Sprague-Dawley</strain>
    </source>
</reference>
<dbReference type="AlphaFoldDB" id="A6HWS7"/>
<dbReference type="EMBL" id="CH473952">
    <property type="protein sequence ID" value="EDL82563.1"/>
    <property type="molecule type" value="Genomic_DNA"/>
</dbReference>
<sequence length="57" mass="6493">MAISFLCFHWNLKLSVQGHLGTVGKIIGYYSHSLSLSCFLALRATIGAWKLYDFWKV</sequence>
<proteinExistence type="predicted"/>
<gene>
    <name evidence="1" type="ORF">rCG_28480</name>
</gene>
<accession>A6HWS7</accession>
<evidence type="ECO:0000313" key="2">
    <source>
        <dbReference type="Proteomes" id="UP000234681"/>
    </source>
</evidence>
<organism evidence="1 2">
    <name type="scientific">Rattus norvegicus</name>
    <name type="common">Rat</name>
    <dbReference type="NCBI Taxonomy" id="10116"/>
    <lineage>
        <taxon>Eukaryota</taxon>
        <taxon>Metazoa</taxon>
        <taxon>Chordata</taxon>
        <taxon>Craniata</taxon>
        <taxon>Vertebrata</taxon>
        <taxon>Euteleostomi</taxon>
        <taxon>Mammalia</taxon>
        <taxon>Eutheria</taxon>
        <taxon>Euarchontoglires</taxon>
        <taxon>Glires</taxon>
        <taxon>Rodentia</taxon>
        <taxon>Myomorpha</taxon>
        <taxon>Muroidea</taxon>
        <taxon>Muridae</taxon>
        <taxon>Murinae</taxon>
        <taxon>Rattus</taxon>
    </lineage>
</organism>